<keyword evidence="4 6" id="KW-0378">Hydrolase</keyword>
<feature type="signal peptide" evidence="8">
    <location>
        <begin position="1"/>
        <end position="19"/>
    </location>
</feature>
<dbReference type="GO" id="GO:0006508">
    <property type="term" value="P:proteolysis"/>
    <property type="evidence" value="ECO:0007669"/>
    <property type="project" value="UniProtKB-KW"/>
</dbReference>
<evidence type="ECO:0000256" key="1">
    <source>
        <dbReference type="ARBA" id="ARBA00007447"/>
    </source>
</evidence>
<comment type="caution">
    <text evidence="10">The sequence shown here is derived from an EMBL/GenBank/DDBJ whole genome shotgun (WGS) entry which is preliminary data.</text>
</comment>
<evidence type="ECO:0000313" key="11">
    <source>
        <dbReference type="Proteomes" id="UP000279236"/>
    </source>
</evidence>
<feature type="active site" evidence="5">
    <location>
        <position position="142"/>
    </location>
</feature>
<evidence type="ECO:0000256" key="5">
    <source>
        <dbReference type="PIRSR" id="PIRSR601461-1"/>
    </source>
</evidence>
<dbReference type="InterPro" id="IPR021109">
    <property type="entry name" value="Peptidase_aspartic_dom_sf"/>
</dbReference>
<dbReference type="OrthoDB" id="15189at2759"/>
<dbReference type="InterPro" id="IPR001969">
    <property type="entry name" value="Aspartic_peptidase_AS"/>
</dbReference>
<evidence type="ECO:0000259" key="9">
    <source>
        <dbReference type="PROSITE" id="PS51767"/>
    </source>
</evidence>
<comment type="similarity">
    <text evidence="1 6">Belongs to the peptidase A1 family.</text>
</comment>
<dbReference type="GeneID" id="39587363"/>
<evidence type="ECO:0000256" key="8">
    <source>
        <dbReference type="SAM" id="SignalP"/>
    </source>
</evidence>
<feature type="region of interest" description="Disordered" evidence="7">
    <location>
        <begin position="487"/>
        <end position="527"/>
    </location>
</feature>
<dbReference type="Gene3D" id="2.40.70.10">
    <property type="entry name" value="Acid Proteases"/>
    <property type="match status" value="2"/>
</dbReference>
<gene>
    <name evidence="10" type="ORF">EHS24_002820</name>
</gene>
<dbReference type="CDD" id="cd05471">
    <property type="entry name" value="pepsin_like"/>
    <property type="match status" value="1"/>
</dbReference>
<feature type="domain" description="Peptidase A1" evidence="9">
    <location>
        <begin position="124"/>
        <end position="466"/>
    </location>
</feature>
<protein>
    <recommendedName>
        <fullName evidence="9">Peptidase A1 domain-containing protein</fullName>
    </recommendedName>
</protein>
<dbReference type="PANTHER" id="PTHR47966">
    <property type="entry name" value="BETA-SITE APP-CLEAVING ENZYME, ISOFORM A-RELATED"/>
    <property type="match status" value="1"/>
</dbReference>
<evidence type="ECO:0000256" key="6">
    <source>
        <dbReference type="RuleBase" id="RU000454"/>
    </source>
</evidence>
<dbReference type="EMBL" id="RSCE01000014">
    <property type="protein sequence ID" value="RSH77761.1"/>
    <property type="molecule type" value="Genomic_DNA"/>
</dbReference>
<keyword evidence="2 6" id="KW-0645">Protease</keyword>
<keyword evidence="3 6" id="KW-0064">Aspartyl protease</keyword>
<accession>A0A427XFR7</accession>
<sequence length="546" mass="58028">MHAPLVLALALASAINTNAAPSPHPNAAADDAATPVAKRGPGVTTLQLTHHNNRRFDQDPKVRRAWARDQLVNARIKHARMLDTEGQEQAKRDLDWINGERELRNAKRASSQVDMTNWGRDLQYTANVSIGTPAQNFDIVLDTGSSDLWVMDRCTSAIECGGAPVFDTAKSSTFKLINNSFAIEYGKGTTDGSYVRDVVSMGGFTNNNQVFATADNVTDWNQQGTTVAGLMGLAWQTIATNTILPFWQAVSSTWDSPMFSMYLGRETSTLNWTDTTSYIHPGGQITLGGTDTSKYTGSINWVSFPATAKDYWRIPLDGISINGQNIDVSSSSGGIFSSSSATNWALIDSGTSLIMGPYSNVDNIYAAIRGSEQVQQGVYVFPCDTLPSIQVDITFGGVAYRLYEYDMIATVIPASELSTSRLPYNYYCVGAFQGMAQSQISWIFGDTFMKNVYSVFRMDPPAIGFATLADSANNTFTDYQSAATAPIPTGSTSSSSGSSSSGNGSGSGSDTGTSSGSGSGSGKSGASGLAMSGALLAAGLTVSSLF</sequence>
<dbReference type="GO" id="GO:0004190">
    <property type="term" value="F:aspartic-type endopeptidase activity"/>
    <property type="evidence" value="ECO:0007669"/>
    <property type="project" value="UniProtKB-KW"/>
</dbReference>
<dbReference type="InterPro" id="IPR033121">
    <property type="entry name" value="PEPTIDASE_A1"/>
</dbReference>
<reference evidence="10 11" key="1">
    <citation type="submission" date="2018-11" db="EMBL/GenBank/DDBJ databases">
        <title>Genome sequence of Apiotrichum porosum DSM 27194.</title>
        <authorList>
            <person name="Aliyu H."/>
            <person name="Gorte O."/>
            <person name="Ochsenreither K."/>
        </authorList>
    </citation>
    <scope>NUCLEOTIDE SEQUENCE [LARGE SCALE GENOMIC DNA]</scope>
    <source>
        <strain evidence="10 11">DSM 27194</strain>
    </source>
</reference>
<feature type="compositionally biased region" description="Low complexity" evidence="7">
    <location>
        <begin position="489"/>
        <end position="502"/>
    </location>
</feature>
<evidence type="ECO:0000256" key="7">
    <source>
        <dbReference type="SAM" id="MobiDB-lite"/>
    </source>
</evidence>
<organism evidence="10 11">
    <name type="scientific">Apiotrichum porosum</name>
    <dbReference type="NCBI Taxonomy" id="105984"/>
    <lineage>
        <taxon>Eukaryota</taxon>
        <taxon>Fungi</taxon>
        <taxon>Dikarya</taxon>
        <taxon>Basidiomycota</taxon>
        <taxon>Agaricomycotina</taxon>
        <taxon>Tremellomycetes</taxon>
        <taxon>Trichosporonales</taxon>
        <taxon>Trichosporonaceae</taxon>
        <taxon>Apiotrichum</taxon>
    </lineage>
</organism>
<keyword evidence="11" id="KW-1185">Reference proteome</keyword>
<dbReference type="Proteomes" id="UP000279236">
    <property type="component" value="Unassembled WGS sequence"/>
</dbReference>
<dbReference type="Pfam" id="PF00026">
    <property type="entry name" value="Asp"/>
    <property type="match status" value="1"/>
</dbReference>
<dbReference type="InterPro" id="IPR001461">
    <property type="entry name" value="Aspartic_peptidase_A1"/>
</dbReference>
<dbReference type="AlphaFoldDB" id="A0A427XFR7"/>
<name>A0A427XFR7_9TREE</name>
<evidence type="ECO:0000256" key="4">
    <source>
        <dbReference type="ARBA" id="ARBA00022801"/>
    </source>
</evidence>
<keyword evidence="8" id="KW-0732">Signal</keyword>
<dbReference type="PROSITE" id="PS51767">
    <property type="entry name" value="PEPTIDASE_A1"/>
    <property type="match status" value="1"/>
</dbReference>
<feature type="active site" evidence="5">
    <location>
        <position position="348"/>
    </location>
</feature>
<feature type="compositionally biased region" description="Gly residues" evidence="7">
    <location>
        <begin position="503"/>
        <end position="525"/>
    </location>
</feature>
<dbReference type="PANTHER" id="PTHR47966:SF6">
    <property type="entry name" value="PEPTIDASE A1 DOMAIN-CONTAINING PROTEIN"/>
    <property type="match status" value="1"/>
</dbReference>
<dbReference type="InterPro" id="IPR034164">
    <property type="entry name" value="Pepsin-like_dom"/>
</dbReference>
<feature type="chain" id="PRO_5019079846" description="Peptidase A1 domain-containing protein" evidence="8">
    <location>
        <begin position="20"/>
        <end position="546"/>
    </location>
</feature>
<proteinExistence type="inferred from homology"/>
<evidence type="ECO:0000256" key="2">
    <source>
        <dbReference type="ARBA" id="ARBA00022670"/>
    </source>
</evidence>
<evidence type="ECO:0000256" key="3">
    <source>
        <dbReference type="ARBA" id="ARBA00022750"/>
    </source>
</evidence>
<dbReference type="SUPFAM" id="SSF50630">
    <property type="entry name" value="Acid proteases"/>
    <property type="match status" value="1"/>
</dbReference>
<dbReference type="PROSITE" id="PS00141">
    <property type="entry name" value="ASP_PROTEASE"/>
    <property type="match status" value="2"/>
</dbReference>
<dbReference type="PRINTS" id="PR00792">
    <property type="entry name" value="PEPSIN"/>
</dbReference>
<dbReference type="RefSeq" id="XP_028472908.1">
    <property type="nucleotide sequence ID" value="XM_028618541.1"/>
</dbReference>
<evidence type="ECO:0000313" key="10">
    <source>
        <dbReference type="EMBL" id="RSH77761.1"/>
    </source>
</evidence>
<dbReference type="FunFam" id="2.40.70.10:FF:000115">
    <property type="entry name" value="Lysosomal aspartic protease"/>
    <property type="match status" value="1"/>
</dbReference>
<dbReference type="STRING" id="105984.A0A427XFR7"/>